<name>A0A368FSA6_ANCCA</name>
<accession>A0A368FSA6</accession>
<sequence length="46" mass="5354">MVLCSFIEPVFDLNEMFPCAILCFFLKKNVCGYHMVLCSFIEPVFD</sequence>
<dbReference type="Proteomes" id="UP000252519">
    <property type="component" value="Unassembled WGS sequence"/>
</dbReference>
<keyword evidence="2" id="KW-1185">Reference proteome</keyword>
<protein>
    <submittedName>
        <fullName evidence="1">Uncharacterized protein</fullName>
    </submittedName>
</protein>
<evidence type="ECO:0000313" key="1">
    <source>
        <dbReference type="EMBL" id="RCN33097.1"/>
    </source>
</evidence>
<proteinExistence type="predicted"/>
<comment type="caution">
    <text evidence="1">The sequence shown here is derived from an EMBL/GenBank/DDBJ whole genome shotgun (WGS) entry which is preliminary data.</text>
</comment>
<gene>
    <name evidence="1" type="ORF">ANCCAN_21081</name>
</gene>
<organism evidence="1 2">
    <name type="scientific">Ancylostoma caninum</name>
    <name type="common">Dog hookworm</name>
    <dbReference type="NCBI Taxonomy" id="29170"/>
    <lineage>
        <taxon>Eukaryota</taxon>
        <taxon>Metazoa</taxon>
        <taxon>Ecdysozoa</taxon>
        <taxon>Nematoda</taxon>
        <taxon>Chromadorea</taxon>
        <taxon>Rhabditida</taxon>
        <taxon>Rhabditina</taxon>
        <taxon>Rhabditomorpha</taxon>
        <taxon>Strongyloidea</taxon>
        <taxon>Ancylostomatidae</taxon>
        <taxon>Ancylostomatinae</taxon>
        <taxon>Ancylostoma</taxon>
    </lineage>
</organism>
<dbReference type="EMBL" id="JOJR01000973">
    <property type="protein sequence ID" value="RCN33097.1"/>
    <property type="molecule type" value="Genomic_DNA"/>
</dbReference>
<evidence type="ECO:0000313" key="2">
    <source>
        <dbReference type="Proteomes" id="UP000252519"/>
    </source>
</evidence>
<dbReference type="AlphaFoldDB" id="A0A368FSA6"/>
<reference evidence="1 2" key="1">
    <citation type="submission" date="2014-10" db="EMBL/GenBank/DDBJ databases">
        <title>Draft genome of the hookworm Ancylostoma caninum.</title>
        <authorList>
            <person name="Mitreva M."/>
        </authorList>
    </citation>
    <scope>NUCLEOTIDE SEQUENCE [LARGE SCALE GENOMIC DNA]</scope>
    <source>
        <strain evidence="1 2">Baltimore</strain>
    </source>
</reference>